<keyword evidence="7" id="KW-1185">Reference proteome</keyword>
<keyword evidence="3" id="KW-0238">DNA-binding</keyword>
<dbReference type="Proteomes" id="UP000317316">
    <property type="component" value="Unassembled WGS sequence"/>
</dbReference>
<dbReference type="EMBL" id="VDGH01000001">
    <property type="protein sequence ID" value="TQR16765.1"/>
    <property type="molecule type" value="Genomic_DNA"/>
</dbReference>
<dbReference type="InterPro" id="IPR001845">
    <property type="entry name" value="HTH_ArsR_DNA-bd_dom"/>
</dbReference>
<dbReference type="PRINTS" id="PR00778">
    <property type="entry name" value="HTHARSR"/>
</dbReference>
<evidence type="ECO:0000313" key="6">
    <source>
        <dbReference type="EMBL" id="TQR16765.1"/>
    </source>
</evidence>
<dbReference type="GO" id="GO:0003700">
    <property type="term" value="F:DNA-binding transcription factor activity"/>
    <property type="evidence" value="ECO:0007669"/>
    <property type="project" value="InterPro"/>
</dbReference>
<evidence type="ECO:0000256" key="2">
    <source>
        <dbReference type="ARBA" id="ARBA00023015"/>
    </source>
</evidence>
<evidence type="ECO:0000256" key="4">
    <source>
        <dbReference type="ARBA" id="ARBA00023163"/>
    </source>
</evidence>
<sequence>MDEKSQSRDVYEAVADPTRRKILQMLANVEELPLYEITTHFEMGRTAVSKHLAILKDANLVIARKVGRETRYRLNAAPLREIQDWVSFYEGFWKERMVKLNLLLEEQNMKPDVSLDFQFTSSIEQVWNALTDSDTLAKWIWKNDFKPVVGHKFQFRAEPNEWWDGIVNSEVLVVDEPNLLSYTWESAGESTTVTWTLTKNSDGTTHLHFDQAGFSEETKARHGAIEGAKYSWMQMGEKLEKVLTEQ</sequence>
<gene>
    <name evidence="6" type="ORF">FG382_00970</name>
</gene>
<comment type="similarity">
    <text evidence="1">Belongs to the AHA1 family.</text>
</comment>
<dbReference type="SUPFAM" id="SSF46785">
    <property type="entry name" value="Winged helix' DNA-binding domain"/>
    <property type="match status" value="1"/>
</dbReference>
<dbReference type="SMART" id="SM00418">
    <property type="entry name" value="HTH_ARSR"/>
    <property type="match status" value="1"/>
</dbReference>
<evidence type="ECO:0000256" key="3">
    <source>
        <dbReference type="ARBA" id="ARBA00023125"/>
    </source>
</evidence>
<protein>
    <submittedName>
        <fullName evidence="6">Metalloregulator ArsR/SmtB family transcription factor</fullName>
    </submittedName>
</protein>
<dbReference type="NCBIfam" id="NF033788">
    <property type="entry name" value="HTH_metalloreg"/>
    <property type="match status" value="1"/>
</dbReference>
<proteinExistence type="inferred from homology"/>
<dbReference type="InterPro" id="IPR013538">
    <property type="entry name" value="ASHA1/2-like_C"/>
</dbReference>
<dbReference type="InterPro" id="IPR023393">
    <property type="entry name" value="START-like_dom_sf"/>
</dbReference>
<dbReference type="Pfam" id="PF08327">
    <property type="entry name" value="AHSA1"/>
    <property type="match status" value="1"/>
</dbReference>
<keyword evidence="2" id="KW-0805">Transcription regulation</keyword>
<dbReference type="OrthoDB" id="2355173at2"/>
<comment type="caution">
    <text evidence="6">The sequence shown here is derived from an EMBL/GenBank/DDBJ whole genome shotgun (WGS) entry which is preliminary data.</text>
</comment>
<dbReference type="PROSITE" id="PS50987">
    <property type="entry name" value="HTH_ARSR_2"/>
    <property type="match status" value="1"/>
</dbReference>
<dbReference type="PANTHER" id="PTHR33154:SF33">
    <property type="entry name" value="TRANSCRIPTIONAL REPRESSOR SDPR"/>
    <property type="match status" value="1"/>
</dbReference>
<accession>A0A544TH26</accession>
<dbReference type="CDD" id="cd00090">
    <property type="entry name" value="HTH_ARSR"/>
    <property type="match status" value="1"/>
</dbReference>
<dbReference type="PANTHER" id="PTHR33154">
    <property type="entry name" value="TRANSCRIPTIONAL REGULATOR, ARSR FAMILY"/>
    <property type="match status" value="1"/>
</dbReference>
<evidence type="ECO:0000256" key="1">
    <source>
        <dbReference type="ARBA" id="ARBA00006817"/>
    </source>
</evidence>
<dbReference type="CDD" id="cd07814">
    <property type="entry name" value="SRPBCC_CalC_Aha1-like"/>
    <property type="match status" value="1"/>
</dbReference>
<name>A0A544TH26_9BACI</name>
<dbReference type="Gene3D" id="1.10.10.10">
    <property type="entry name" value="Winged helix-like DNA-binding domain superfamily/Winged helix DNA-binding domain"/>
    <property type="match status" value="1"/>
</dbReference>
<evidence type="ECO:0000259" key="5">
    <source>
        <dbReference type="PROSITE" id="PS50987"/>
    </source>
</evidence>
<reference evidence="6 7" key="1">
    <citation type="submission" date="2019-05" db="EMBL/GenBank/DDBJ databases">
        <title>Psychrobacillus vulpis sp. nov., a new species isolated from feces of a red fox that inhabits in The Tablas de Daimiel Natural Park, Albacete, Spain.</title>
        <authorList>
            <person name="Rodriguez M."/>
            <person name="Reina J.C."/>
            <person name="Bejar V."/>
            <person name="Llamas I."/>
        </authorList>
    </citation>
    <scope>NUCLEOTIDE SEQUENCE [LARGE SCALE GENOMIC DNA]</scope>
    <source>
        <strain evidence="6 7">NEAU-3TGS17</strain>
    </source>
</reference>
<dbReference type="InterPro" id="IPR051081">
    <property type="entry name" value="HTH_MetalResp_TranReg"/>
</dbReference>
<feature type="domain" description="HTH arsR-type" evidence="5">
    <location>
        <begin position="1"/>
        <end position="94"/>
    </location>
</feature>
<evidence type="ECO:0000313" key="7">
    <source>
        <dbReference type="Proteomes" id="UP000317316"/>
    </source>
</evidence>
<dbReference type="Gene3D" id="3.30.530.20">
    <property type="match status" value="1"/>
</dbReference>
<dbReference type="GO" id="GO:0003677">
    <property type="term" value="F:DNA binding"/>
    <property type="evidence" value="ECO:0007669"/>
    <property type="project" value="UniProtKB-KW"/>
</dbReference>
<dbReference type="AlphaFoldDB" id="A0A544TH26"/>
<dbReference type="InterPro" id="IPR011991">
    <property type="entry name" value="ArsR-like_HTH"/>
</dbReference>
<organism evidence="6 7">
    <name type="scientific">Psychrobacillus lasiicapitis</name>
    <dbReference type="NCBI Taxonomy" id="1636719"/>
    <lineage>
        <taxon>Bacteria</taxon>
        <taxon>Bacillati</taxon>
        <taxon>Bacillota</taxon>
        <taxon>Bacilli</taxon>
        <taxon>Bacillales</taxon>
        <taxon>Bacillaceae</taxon>
        <taxon>Psychrobacillus</taxon>
    </lineage>
</organism>
<keyword evidence="4" id="KW-0804">Transcription</keyword>
<dbReference type="Pfam" id="PF01022">
    <property type="entry name" value="HTH_5"/>
    <property type="match status" value="1"/>
</dbReference>
<dbReference type="SUPFAM" id="SSF55961">
    <property type="entry name" value="Bet v1-like"/>
    <property type="match status" value="1"/>
</dbReference>
<dbReference type="InterPro" id="IPR036390">
    <property type="entry name" value="WH_DNA-bd_sf"/>
</dbReference>
<dbReference type="InterPro" id="IPR036388">
    <property type="entry name" value="WH-like_DNA-bd_sf"/>
</dbReference>